<evidence type="ECO:0000313" key="1">
    <source>
        <dbReference type="EMBL" id="AMQ57304.1"/>
    </source>
</evidence>
<dbReference type="InterPro" id="IPR036188">
    <property type="entry name" value="FAD/NAD-bd_sf"/>
</dbReference>
<dbReference type="SUPFAM" id="SSF51905">
    <property type="entry name" value="FAD/NAD(P)-binding domain"/>
    <property type="match status" value="1"/>
</dbReference>
<dbReference type="STRING" id="1727163.AO498_12730"/>
<proteinExistence type="predicted"/>
<dbReference type="Gene3D" id="3.50.50.60">
    <property type="entry name" value="FAD/NAD(P)-binding domain"/>
    <property type="match status" value="1"/>
</dbReference>
<reference evidence="1 2" key="2">
    <citation type="journal article" date="2016" name="Genome Announc.">
        <title>Complete Genome Sequence of Algoriphagus sp. Strain M8-2, Isolated from a Brackish Lake.</title>
        <authorList>
            <person name="Muraguchi Y."/>
            <person name="Kushimoto K."/>
            <person name="Ohtsubo Y."/>
            <person name="Suzuki T."/>
            <person name="Dohra H."/>
            <person name="Kimbara K."/>
            <person name="Shintani M."/>
        </authorList>
    </citation>
    <scope>NUCLEOTIDE SEQUENCE [LARGE SCALE GENOMIC DNA]</scope>
    <source>
        <strain evidence="1 2">M8-2</strain>
    </source>
</reference>
<evidence type="ECO:0000313" key="2">
    <source>
        <dbReference type="Proteomes" id="UP000073816"/>
    </source>
</evidence>
<keyword evidence="2" id="KW-1185">Reference proteome</keyword>
<evidence type="ECO:0008006" key="3">
    <source>
        <dbReference type="Google" id="ProtNLM"/>
    </source>
</evidence>
<accession>A0A142EQ99</accession>
<sequence>METYDFVFVGAGCAGLSMIHYLLKSKMKNAKILILEPNPEIPNKTWCYWSEVPFDIHPPENIISWDSFNFISKDKKLKKSLGKLKYYYLKSSDFFSSILNEISKAKNITKLEEKVNQITSEGLYNKVETSSGNQFLAKTIFDSRIEEPLSPTILKQVFLGWKIKTTNSCFDTDGVTLMNFIESKNKFDFFYILPFSETEALVEYTAYSKESINYDILETKLLEYLKSNFQISSYEISYSEFGSIPMTTTLSQKQINPSIIKIGTGAGWIKASTGYGFSSIQKKCKSIIDQLEKGKMIQISRSTRFDFYDNILLNIAHKWPQKLQSIFMNLFETSSAQDVLQFLSEETTIKEEIQILQKVKFRPFIKSLLNYERH</sequence>
<dbReference type="AlphaFoldDB" id="A0A142EQ99"/>
<organism evidence="1 2">
    <name type="scientific">Algoriphagus sanaruensis</name>
    <dbReference type="NCBI Taxonomy" id="1727163"/>
    <lineage>
        <taxon>Bacteria</taxon>
        <taxon>Pseudomonadati</taxon>
        <taxon>Bacteroidota</taxon>
        <taxon>Cytophagia</taxon>
        <taxon>Cytophagales</taxon>
        <taxon>Cyclobacteriaceae</taxon>
        <taxon>Algoriphagus</taxon>
    </lineage>
</organism>
<dbReference type="PATRIC" id="fig|1727163.4.peg.2659"/>
<gene>
    <name evidence="1" type="ORF">AO498_12730</name>
</gene>
<dbReference type="EMBL" id="CP012836">
    <property type="protein sequence ID" value="AMQ57304.1"/>
    <property type="molecule type" value="Genomic_DNA"/>
</dbReference>
<dbReference type="RefSeq" id="WP_067548284.1">
    <property type="nucleotide sequence ID" value="NZ_CP012836.1"/>
</dbReference>
<protein>
    <recommendedName>
        <fullName evidence="3">Lycopene cyclase</fullName>
    </recommendedName>
</protein>
<dbReference type="KEGG" id="alm:AO498_12730"/>
<dbReference type="Proteomes" id="UP000073816">
    <property type="component" value="Chromosome"/>
</dbReference>
<reference evidence="2" key="1">
    <citation type="submission" date="2015-09" db="EMBL/GenBank/DDBJ databases">
        <title>Complete sequence of Algoriphagus sp. M8-2.</title>
        <authorList>
            <person name="Shintani M."/>
        </authorList>
    </citation>
    <scope>NUCLEOTIDE SEQUENCE [LARGE SCALE GENOMIC DNA]</scope>
    <source>
        <strain evidence="2">M8-2</strain>
    </source>
</reference>
<dbReference type="OrthoDB" id="24355at2"/>
<name>A0A142EQ99_9BACT</name>
<dbReference type="Pfam" id="PF05834">
    <property type="entry name" value="Lycopene_cycl"/>
    <property type="match status" value="1"/>
</dbReference>